<dbReference type="Proteomes" id="UP000759103">
    <property type="component" value="Unassembled WGS sequence"/>
</dbReference>
<dbReference type="EMBL" id="JAHXZN010000002">
    <property type="protein sequence ID" value="MBW6531061.1"/>
    <property type="molecule type" value="Genomic_DNA"/>
</dbReference>
<proteinExistence type="predicted"/>
<reference evidence="1 2" key="1">
    <citation type="submission" date="2021-07" db="EMBL/GenBank/DDBJ databases">
        <title>Sphingomonas sp.</title>
        <authorList>
            <person name="Feng G."/>
            <person name="Li J."/>
            <person name="Pan M."/>
        </authorList>
    </citation>
    <scope>NUCLEOTIDE SEQUENCE [LARGE SCALE GENOMIC DNA]</scope>
    <source>
        <strain evidence="1 2">RRHST34</strain>
    </source>
</reference>
<accession>A0ABS7BN56</accession>
<evidence type="ECO:0000313" key="2">
    <source>
        <dbReference type="Proteomes" id="UP000759103"/>
    </source>
</evidence>
<protein>
    <submittedName>
        <fullName evidence="1">Uncharacterized protein</fullName>
    </submittedName>
</protein>
<evidence type="ECO:0000313" key="1">
    <source>
        <dbReference type="EMBL" id="MBW6531061.1"/>
    </source>
</evidence>
<comment type="caution">
    <text evidence="1">The sequence shown here is derived from an EMBL/GenBank/DDBJ whole genome shotgun (WGS) entry which is preliminary data.</text>
</comment>
<name>A0ABS7BN56_9SPHN</name>
<keyword evidence="2" id="KW-1185">Reference proteome</keyword>
<dbReference type="RefSeq" id="WP_219748457.1">
    <property type="nucleotide sequence ID" value="NZ_JAHXZN010000002.1"/>
</dbReference>
<gene>
    <name evidence="1" type="ORF">KZ820_09975</name>
</gene>
<sequence>MYISSRSRAPQPRQAPPPLVDNPFAAELFATGCAGFTSLGGTVVLTLEAARCDHSGETPVVERVVAGRIALTIAGAQALAAGLNQFLDQQGLAPARAGGHQ</sequence>
<organism evidence="1 2">
    <name type="scientific">Sphingomonas citri</name>
    <dbReference type="NCBI Taxonomy" id="2862499"/>
    <lineage>
        <taxon>Bacteria</taxon>
        <taxon>Pseudomonadati</taxon>
        <taxon>Pseudomonadota</taxon>
        <taxon>Alphaproteobacteria</taxon>
        <taxon>Sphingomonadales</taxon>
        <taxon>Sphingomonadaceae</taxon>
        <taxon>Sphingomonas</taxon>
    </lineage>
</organism>